<dbReference type="Proteomes" id="UP000272155">
    <property type="component" value="Segment"/>
</dbReference>
<dbReference type="RefSeq" id="YP_009626159.1">
    <property type="nucleotide sequence ID" value="NC_042136.1"/>
</dbReference>
<evidence type="ECO:0000313" key="2">
    <source>
        <dbReference type="Proteomes" id="UP000272155"/>
    </source>
</evidence>
<evidence type="ECO:0000313" key="1">
    <source>
        <dbReference type="EMBL" id="AGB07297.1"/>
    </source>
</evidence>
<dbReference type="KEGG" id="vg:40103059"/>
<name>V9LZI5_9CAUD</name>
<keyword evidence="2" id="KW-1185">Reference proteome</keyword>
<sequence>MFKKFYLWLREKVAGKELRELRAIKMRLHELEHWCSYDPAIVASARWVQDPSKRTKVGGDLCTSIASFRTHLKRTYTKTRVLEEVDYEEGVR</sequence>
<reference evidence="1 2" key="1">
    <citation type="submission" date="2012-11" db="EMBL/GenBank/DDBJ databases">
        <title>Complete genome sequence of a novel phiKZ-like Vibrio phage.</title>
        <authorList>
            <person name="Luo Z."/>
            <person name="Yu Y."/>
        </authorList>
    </citation>
    <scope>NUCLEOTIDE SEQUENCE [LARGE SCALE GENOMIC DNA]</scope>
</reference>
<dbReference type="GeneID" id="40103059"/>
<organism evidence="1 2">
    <name type="scientific">Vibrio phage VP4B</name>
    <dbReference type="NCBI Taxonomy" id="1262540"/>
    <lineage>
        <taxon>Viruses</taxon>
        <taxon>Duplodnaviria</taxon>
        <taxon>Heunggongvirae</taxon>
        <taxon>Uroviricota</taxon>
        <taxon>Caudoviricetes</taxon>
        <taxon>Chimalliviridae</taxon>
        <taxon>Gorgonvirinae</taxon>
        <taxon>Tidunavirus</taxon>
        <taxon>Tidunavirus VP4B</taxon>
    </lineage>
</organism>
<dbReference type="EMBL" id="KC131130">
    <property type="protein sequence ID" value="AGB07297.1"/>
    <property type="molecule type" value="Genomic_DNA"/>
</dbReference>
<dbReference type="OrthoDB" id="29349at10239"/>
<accession>V9LZI5</accession>
<proteinExistence type="predicted"/>
<protein>
    <submittedName>
        <fullName evidence="1">Uncharacterized protein</fullName>
    </submittedName>
</protein>